<sequence>MNLLLFGYTKVQSYLPFNTDVGTYGWGDEVQVPSGALASVNTLFSWGRGVIVIIGIIGVLFCAGKMAVGKFGRSDLAAEGVGGLVWTVLGISLMLIAVPVITLLLPGAVADV</sequence>
<dbReference type="EMBL" id="SNYN01000001">
    <property type="protein sequence ID" value="TDQ55008.1"/>
    <property type="molecule type" value="Genomic_DNA"/>
</dbReference>
<accession>A0A4R6V8C9</accession>
<dbReference type="RefSeq" id="WP_208112984.1">
    <property type="nucleotide sequence ID" value="NZ_SNYN01000001.1"/>
</dbReference>
<feature type="transmembrane region" description="Helical" evidence="1">
    <location>
        <begin position="84"/>
        <end position="109"/>
    </location>
</feature>
<keyword evidence="1" id="KW-0472">Membrane</keyword>
<evidence type="ECO:0000313" key="3">
    <source>
        <dbReference type="Proteomes" id="UP000295281"/>
    </source>
</evidence>
<evidence type="ECO:0000313" key="2">
    <source>
        <dbReference type="EMBL" id="TDQ55008.1"/>
    </source>
</evidence>
<keyword evidence="3" id="KW-1185">Reference proteome</keyword>
<proteinExistence type="predicted"/>
<organism evidence="2 3">
    <name type="scientific">Actinorugispora endophytica</name>
    <dbReference type="NCBI Taxonomy" id="1605990"/>
    <lineage>
        <taxon>Bacteria</taxon>
        <taxon>Bacillati</taxon>
        <taxon>Actinomycetota</taxon>
        <taxon>Actinomycetes</taxon>
        <taxon>Streptosporangiales</taxon>
        <taxon>Nocardiopsidaceae</taxon>
        <taxon>Actinorugispora</taxon>
    </lineage>
</organism>
<protein>
    <submittedName>
        <fullName evidence="2">Uncharacterized protein</fullName>
    </submittedName>
</protein>
<reference evidence="2 3" key="1">
    <citation type="submission" date="2019-03" db="EMBL/GenBank/DDBJ databases">
        <title>Genomic Encyclopedia of Type Strains, Phase IV (KMG-IV): sequencing the most valuable type-strain genomes for metagenomic binning, comparative biology and taxonomic classification.</title>
        <authorList>
            <person name="Goeker M."/>
        </authorList>
    </citation>
    <scope>NUCLEOTIDE SEQUENCE [LARGE SCALE GENOMIC DNA]</scope>
    <source>
        <strain evidence="2 3">DSM 46770</strain>
    </source>
</reference>
<keyword evidence="1" id="KW-0812">Transmembrane</keyword>
<feature type="transmembrane region" description="Helical" evidence="1">
    <location>
        <begin position="43"/>
        <end position="63"/>
    </location>
</feature>
<comment type="caution">
    <text evidence="2">The sequence shown here is derived from an EMBL/GenBank/DDBJ whole genome shotgun (WGS) entry which is preliminary data.</text>
</comment>
<evidence type="ECO:0000256" key="1">
    <source>
        <dbReference type="SAM" id="Phobius"/>
    </source>
</evidence>
<name>A0A4R6V8C9_9ACTN</name>
<dbReference type="Proteomes" id="UP000295281">
    <property type="component" value="Unassembled WGS sequence"/>
</dbReference>
<dbReference type="AlphaFoldDB" id="A0A4R6V8C9"/>
<keyword evidence="1" id="KW-1133">Transmembrane helix</keyword>
<gene>
    <name evidence="2" type="ORF">EV190_101329</name>
</gene>